<evidence type="ECO:0000313" key="3">
    <source>
        <dbReference type="EMBL" id="SQB32938.1"/>
    </source>
</evidence>
<reference evidence="2 5" key="2">
    <citation type="submission" date="2020-05" db="EMBL/GenBank/DDBJ databases">
        <title>Draft genome sequence of Clostridium cochlearium strain AGROS13 isolated from a sheep dairy farm in New Zealand.</title>
        <authorList>
            <person name="Gupta T.B."/>
            <person name="Jauregui R."/>
            <person name="Risson A.N."/>
            <person name="Brightwell G."/>
            <person name="Maclean P."/>
        </authorList>
    </citation>
    <scope>NUCLEOTIDE SEQUENCE [LARGE SCALE GENOMIC DNA]</scope>
    <source>
        <strain evidence="2 5">AGROS13</strain>
    </source>
</reference>
<feature type="transmembrane region" description="Helical" evidence="1">
    <location>
        <begin position="175"/>
        <end position="195"/>
    </location>
</feature>
<name>A0A2X2VW81_CLOCO</name>
<dbReference type="RefSeq" id="WP_096635574.1">
    <property type="nucleotide sequence ID" value="NZ_CP173238.1"/>
</dbReference>
<gene>
    <name evidence="2" type="primary">spoIIM</name>
    <name evidence="2" type="ORF">HMJ28_12320</name>
    <name evidence="3" type="ORF">NCTC13028_00077</name>
</gene>
<dbReference type="NCBIfam" id="TIGR02831">
    <property type="entry name" value="spo_II_M"/>
    <property type="match status" value="1"/>
</dbReference>
<organism evidence="3 4">
    <name type="scientific">Clostridium cochlearium</name>
    <dbReference type="NCBI Taxonomy" id="1494"/>
    <lineage>
        <taxon>Bacteria</taxon>
        <taxon>Bacillati</taxon>
        <taxon>Bacillota</taxon>
        <taxon>Clostridia</taxon>
        <taxon>Eubacteriales</taxon>
        <taxon>Clostridiaceae</taxon>
        <taxon>Clostridium</taxon>
    </lineage>
</organism>
<dbReference type="InterPro" id="IPR014196">
    <property type="entry name" value="SpoIIM"/>
</dbReference>
<feature type="transmembrane region" description="Helical" evidence="1">
    <location>
        <begin position="83"/>
        <end position="105"/>
    </location>
</feature>
<sequence length="208" mass="24116">MLKDKIYNSLADHFHENFWIYVITLLFIFIGVVLGIYSVKYINSVHSNELSSYFNNFIKHIENNNIEYKTVFYQILKNNIPTIFIIWFLGMTLVGLPGILIMDILKGYTLGFTISFLINSNGIKGIWMVLLALVPQNIIYICCILVASVLAMDFSLNFIKERVNKVFTQSLGIRILYYSLSFVFIISVMFVGFFMETYITPSIMKILF</sequence>
<evidence type="ECO:0000313" key="2">
    <source>
        <dbReference type="EMBL" id="NOH17147.1"/>
    </source>
</evidence>
<proteinExistence type="predicted"/>
<keyword evidence="1" id="KW-0812">Transmembrane</keyword>
<dbReference type="PIRSF" id="PIRSF038973">
    <property type="entry name" value="SpoIIM"/>
    <property type="match status" value="1"/>
</dbReference>
<dbReference type="EMBL" id="UAWC01000001">
    <property type="protein sequence ID" value="SQB32938.1"/>
    <property type="molecule type" value="Genomic_DNA"/>
</dbReference>
<dbReference type="Proteomes" id="UP000528432">
    <property type="component" value="Unassembled WGS sequence"/>
</dbReference>
<feature type="transmembrane region" description="Helical" evidence="1">
    <location>
        <begin position="18"/>
        <end position="39"/>
    </location>
</feature>
<evidence type="ECO:0000313" key="4">
    <source>
        <dbReference type="Proteomes" id="UP000250223"/>
    </source>
</evidence>
<evidence type="ECO:0000256" key="1">
    <source>
        <dbReference type="SAM" id="Phobius"/>
    </source>
</evidence>
<dbReference type="AlphaFoldDB" id="A0A2X2VW81"/>
<reference evidence="3 4" key="1">
    <citation type="submission" date="2018-06" db="EMBL/GenBank/DDBJ databases">
        <authorList>
            <consortium name="Pathogen Informatics"/>
            <person name="Doyle S."/>
        </authorList>
    </citation>
    <scope>NUCLEOTIDE SEQUENCE [LARGE SCALE GENOMIC DNA]</scope>
    <source>
        <strain evidence="3 4">NCTC13028</strain>
    </source>
</reference>
<evidence type="ECO:0000313" key="5">
    <source>
        <dbReference type="Proteomes" id="UP000528432"/>
    </source>
</evidence>
<dbReference type="EMBL" id="JABFIF010000037">
    <property type="protein sequence ID" value="NOH17147.1"/>
    <property type="molecule type" value="Genomic_DNA"/>
</dbReference>
<feature type="transmembrane region" description="Helical" evidence="1">
    <location>
        <begin position="125"/>
        <end position="154"/>
    </location>
</feature>
<protein>
    <submittedName>
        <fullName evidence="3">Stage II sporulation protein M</fullName>
    </submittedName>
</protein>
<keyword evidence="1" id="KW-0472">Membrane</keyword>
<dbReference type="InterPro" id="IPR002798">
    <property type="entry name" value="SpoIIM-like"/>
</dbReference>
<dbReference type="Pfam" id="PF01944">
    <property type="entry name" value="SpoIIM"/>
    <property type="match status" value="1"/>
</dbReference>
<accession>A0A2X2VW81</accession>
<dbReference type="Proteomes" id="UP000250223">
    <property type="component" value="Unassembled WGS sequence"/>
</dbReference>
<keyword evidence="1" id="KW-1133">Transmembrane helix</keyword>